<comment type="caution">
    <text evidence="6">The sequence shown here is derived from an EMBL/GenBank/DDBJ whole genome shotgun (WGS) entry which is preliminary data.</text>
</comment>
<sequence length="400" mass="47476">MGEIRYEVVWAIFHRICVFLVNPNNYQELIADTTTIEHRINEYKILTQSEKDYLTYQFGLLCDKTNISNQKGEHRECENCKNRTYAQQYCEYCIINYLTDKFNDWSSGNFEIDKLIQECQLNVQRPDYIVEWIPYKNFSDIKFKTKGGCASIYSAIWKDGRFDTWDKKNRQLKRTGKQHVILKRLNNSNESSEKWIIEVKSHLNFMNKIAYVVRCFGITIDPNTQDIMLVLNLMECSLREYLLHNNEHILWEQRIRIVYDIAYALNMIHQLDAIHRDLHSGNILQTRFSKWWYISDFGFYGSVTQEQGDVYGNLPYIAPELLNCKPATKKSDIYSFAMLMWEILSGIPPFHDRDHNFSLAYDIMEGARPPIDKSTPYWYTELMKQCWDAIPENRPNSNEI</sequence>
<feature type="domain" description="Protein kinase" evidence="5">
    <location>
        <begin position="138"/>
        <end position="400"/>
    </location>
</feature>
<dbReference type="Proteomes" id="UP000266673">
    <property type="component" value="Unassembled WGS sequence"/>
</dbReference>
<dbReference type="STRING" id="44941.A0A397W848"/>
<dbReference type="PANTHER" id="PTHR44329">
    <property type="entry name" value="SERINE/THREONINE-PROTEIN KINASE TNNI3K-RELATED"/>
    <property type="match status" value="1"/>
</dbReference>
<evidence type="ECO:0000256" key="4">
    <source>
        <dbReference type="ARBA" id="ARBA00022840"/>
    </source>
</evidence>
<keyword evidence="2" id="KW-0547">Nucleotide-binding</keyword>
<gene>
    <name evidence="6" type="ORF">C2G38_1996563</name>
</gene>
<evidence type="ECO:0000256" key="2">
    <source>
        <dbReference type="ARBA" id="ARBA00022741"/>
    </source>
</evidence>
<dbReference type="InterPro" id="IPR000719">
    <property type="entry name" value="Prot_kinase_dom"/>
</dbReference>
<keyword evidence="7" id="KW-1185">Reference proteome</keyword>
<evidence type="ECO:0000256" key="1">
    <source>
        <dbReference type="ARBA" id="ARBA00022679"/>
    </source>
</evidence>
<dbReference type="AlphaFoldDB" id="A0A397W848"/>
<dbReference type="GO" id="GO:0004674">
    <property type="term" value="F:protein serine/threonine kinase activity"/>
    <property type="evidence" value="ECO:0007669"/>
    <property type="project" value="TreeGrafter"/>
</dbReference>
<dbReference type="GO" id="GO:0005524">
    <property type="term" value="F:ATP binding"/>
    <property type="evidence" value="ECO:0007669"/>
    <property type="project" value="UniProtKB-KW"/>
</dbReference>
<evidence type="ECO:0000256" key="3">
    <source>
        <dbReference type="ARBA" id="ARBA00022777"/>
    </source>
</evidence>
<dbReference type="SUPFAM" id="SSF56112">
    <property type="entry name" value="Protein kinase-like (PK-like)"/>
    <property type="match status" value="1"/>
</dbReference>
<dbReference type="InterPro" id="IPR051681">
    <property type="entry name" value="Ser/Thr_Kinases-Pseudokinases"/>
</dbReference>
<evidence type="ECO:0000313" key="7">
    <source>
        <dbReference type="Proteomes" id="UP000266673"/>
    </source>
</evidence>
<name>A0A397W848_9GLOM</name>
<feature type="non-terminal residue" evidence="6">
    <location>
        <position position="400"/>
    </location>
</feature>
<dbReference type="PANTHER" id="PTHR44329:SF288">
    <property type="entry name" value="MITOGEN-ACTIVATED PROTEIN KINASE KINASE KINASE 20"/>
    <property type="match status" value="1"/>
</dbReference>
<proteinExistence type="predicted"/>
<evidence type="ECO:0000259" key="5">
    <source>
        <dbReference type="PROSITE" id="PS50011"/>
    </source>
</evidence>
<dbReference type="Pfam" id="PF07714">
    <property type="entry name" value="PK_Tyr_Ser-Thr"/>
    <property type="match status" value="1"/>
</dbReference>
<dbReference type="Gene3D" id="1.10.510.10">
    <property type="entry name" value="Transferase(Phosphotransferase) domain 1"/>
    <property type="match status" value="1"/>
</dbReference>
<dbReference type="InterPro" id="IPR011009">
    <property type="entry name" value="Kinase-like_dom_sf"/>
</dbReference>
<organism evidence="6 7">
    <name type="scientific">Gigaspora rosea</name>
    <dbReference type="NCBI Taxonomy" id="44941"/>
    <lineage>
        <taxon>Eukaryota</taxon>
        <taxon>Fungi</taxon>
        <taxon>Fungi incertae sedis</taxon>
        <taxon>Mucoromycota</taxon>
        <taxon>Glomeromycotina</taxon>
        <taxon>Glomeromycetes</taxon>
        <taxon>Diversisporales</taxon>
        <taxon>Gigasporaceae</taxon>
        <taxon>Gigaspora</taxon>
    </lineage>
</organism>
<dbReference type="EMBL" id="QKWP01000097">
    <property type="protein sequence ID" value="RIB27496.1"/>
    <property type="molecule type" value="Genomic_DNA"/>
</dbReference>
<protein>
    <submittedName>
        <fullName evidence="6">Kinase-like domain-containing protein</fullName>
    </submittedName>
</protein>
<dbReference type="OrthoDB" id="2791079at2759"/>
<evidence type="ECO:0000313" key="6">
    <source>
        <dbReference type="EMBL" id="RIB27496.1"/>
    </source>
</evidence>
<keyword evidence="1" id="KW-0808">Transferase</keyword>
<dbReference type="InterPro" id="IPR001245">
    <property type="entry name" value="Ser-Thr/Tyr_kinase_cat_dom"/>
</dbReference>
<reference evidence="6 7" key="1">
    <citation type="submission" date="2018-06" db="EMBL/GenBank/DDBJ databases">
        <title>Comparative genomics reveals the genomic features of Rhizophagus irregularis, R. cerebriforme, R. diaphanum and Gigaspora rosea, and their symbiotic lifestyle signature.</title>
        <authorList>
            <person name="Morin E."/>
            <person name="San Clemente H."/>
            <person name="Chen E.C.H."/>
            <person name="De La Providencia I."/>
            <person name="Hainaut M."/>
            <person name="Kuo A."/>
            <person name="Kohler A."/>
            <person name="Murat C."/>
            <person name="Tang N."/>
            <person name="Roy S."/>
            <person name="Loubradou J."/>
            <person name="Henrissat B."/>
            <person name="Grigoriev I.V."/>
            <person name="Corradi N."/>
            <person name="Roux C."/>
            <person name="Martin F.M."/>
        </authorList>
    </citation>
    <scope>NUCLEOTIDE SEQUENCE [LARGE SCALE GENOMIC DNA]</scope>
    <source>
        <strain evidence="6 7">DAOM 194757</strain>
    </source>
</reference>
<keyword evidence="3 6" id="KW-0418">Kinase</keyword>
<keyword evidence="4" id="KW-0067">ATP-binding</keyword>
<accession>A0A397W848</accession>
<dbReference type="PROSITE" id="PS50011">
    <property type="entry name" value="PROTEIN_KINASE_DOM"/>
    <property type="match status" value="1"/>
</dbReference>